<dbReference type="AlphaFoldDB" id="X1VNP6"/>
<evidence type="ECO:0000313" key="1">
    <source>
        <dbReference type="EMBL" id="GAJ21472.1"/>
    </source>
</evidence>
<gene>
    <name evidence="1" type="ORF">S12H4_62781</name>
</gene>
<comment type="caution">
    <text evidence="1">The sequence shown here is derived from an EMBL/GenBank/DDBJ whole genome shotgun (WGS) entry which is preliminary data.</text>
</comment>
<sequence length="33" mass="3614">SKIKELLNLNCPTVTGKTLGENIADAKIKDAEW</sequence>
<reference evidence="1" key="1">
    <citation type="journal article" date="2014" name="Front. Microbiol.">
        <title>High frequency of phylogenetically diverse reductive dehalogenase-homologous genes in deep subseafloor sedimentary metagenomes.</title>
        <authorList>
            <person name="Kawai M."/>
            <person name="Futagami T."/>
            <person name="Toyoda A."/>
            <person name="Takaki Y."/>
            <person name="Nishi S."/>
            <person name="Hori S."/>
            <person name="Arai W."/>
            <person name="Tsubouchi T."/>
            <person name="Morono Y."/>
            <person name="Uchiyama I."/>
            <person name="Ito T."/>
            <person name="Fujiyama A."/>
            <person name="Inagaki F."/>
            <person name="Takami H."/>
        </authorList>
    </citation>
    <scope>NUCLEOTIDE SEQUENCE</scope>
    <source>
        <strain evidence="1">Expedition CK06-06</strain>
    </source>
</reference>
<name>X1VNP6_9ZZZZ</name>
<organism evidence="1">
    <name type="scientific">marine sediment metagenome</name>
    <dbReference type="NCBI Taxonomy" id="412755"/>
    <lineage>
        <taxon>unclassified sequences</taxon>
        <taxon>metagenomes</taxon>
        <taxon>ecological metagenomes</taxon>
    </lineage>
</organism>
<accession>X1VNP6</accession>
<proteinExistence type="predicted"/>
<feature type="non-terminal residue" evidence="1">
    <location>
        <position position="1"/>
    </location>
</feature>
<dbReference type="EMBL" id="BARW01042295">
    <property type="protein sequence ID" value="GAJ21472.1"/>
    <property type="molecule type" value="Genomic_DNA"/>
</dbReference>
<protein>
    <submittedName>
        <fullName evidence="1">Uncharacterized protein</fullName>
    </submittedName>
</protein>